<dbReference type="Pfam" id="PF13786">
    <property type="entry name" value="DUF4179"/>
    <property type="match status" value="1"/>
</dbReference>
<evidence type="ECO:0000259" key="1">
    <source>
        <dbReference type="Pfam" id="PF13786"/>
    </source>
</evidence>
<dbReference type="Proteomes" id="UP000187412">
    <property type="component" value="Unassembled WGS sequence"/>
</dbReference>
<gene>
    <name evidence="3" type="ORF">BSK56_20025</name>
</gene>
<dbReference type="EMBL" id="MPTB01000026">
    <property type="protein sequence ID" value="OMD45410.1"/>
    <property type="molecule type" value="Genomic_DNA"/>
</dbReference>
<organism evidence="3 4">
    <name type="scientific">Paenibacillus borealis</name>
    <dbReference type="NCBI Taxonomy" id="160799"/>
    <lineage>
        <taxon>Bacteria</taxon>
        <taxon>Bacillati</taxon>
        <taxon>Bacillota</taxon>
        <taxon>Bacilli</taxon>
        <taxon>Bacillales</taxon>
        <taxon>Paenibacillaceae</taxon>
        <taxon>Paenibacillus</taxon>
    </lineage>
</organism>
<dbReference type="RefSeq" id="WP_076112469.1">
    <property type="nucleotide sequence ID" value="NZ_MPTB01000026.1"/>
</dbReference>
<feature type="domain" description="DUF4179" evidence="1">
    <location>
        <begin position="53"/>
        <end position="146"/>
    </location>
</feature>
<name>A0ABX3H8J6_PAEBO</name>
<sequence length="380" mass="41649">MGQLPKQTEHTELDAIEQIIRESALPKRELSSYIMNKIGEHDMNRRTRTSNSKSSVFKKTAIAASIAGVLGAGTIGAGFVSPVMAETLKQIPGLGIIYEGTSHQAVETAIAQGILSEPGQSVTHDGITLKLGNLLYDGTRLSFVLEHEGAEVNSPNDPRPKFEPPVLLADGQEIKFSSGGFGDVPFHENAYMVELTHGLNLPDQFDLTIQAKIAKVNETYEFKVPVKLDDNALVVKPDISKSDGSFSYTVKELFVSPVSTRLILDSQGEVPQSKEQSGDYSASKVYYEIVDDQGNAFDPYRFGFFNSKPETSYHVNELYAPFAATPKTVTIKPFTLTVKNDDFSIVGQKKDSKGNILPGIENLGERTYLKDLKMTIPLQP</sequence>
<proteinExistence type="predicted"/>
<dbReference type="InterPro" id="IPR025436">
    <property type="entry name" value="DUF4179"/>
</dbReference>
<feature type="domain" description="DUF5643" evidence="2">
    <location>
        <begin position="234"/>
        <end position="341"/>
    </location>
</feature>
<dbReference type="InterPro" id="IPR040680">
    <property type="entry name" value="DUF5643"/>
</dbReference>
<keyword evidence="4" id="KW-1185">Reference proteome</keyword>
<dbReference type="Gene3D" id="2.60.40.1630">
    <property type="entry name" value="bacillus anthracis domain"/>
    <property type="match status" value="1"/>
</dbReference>
<evidence type="ECO:0000313" key="3">
    <source>
        <dbReference type="EMBL" id="OMD45410.1"/>
    </source>
</evidence>
<evidence type="ECO:0000259" key="2">
    <source>
        <dbReference type="Pfam" id="PF18705"/>
    </source>
</evidence>
<accession>A0ABX3H8J6</accession>
<protein>
    <submittedName>
        <fullName evidence="3">Tat pathway signal protein</fullName>
    </submittedName>
</protein>
<comment type="caution">
    <text evidence="3">The sequence shown here is derived from an EMBL/GenBank/DDBJ whole genome shotgun (WGS) entry which is preliminary data.</text>
</comment>
<evidence type="ECO:0000313" key="4">
    <source>
        <dbReference type="Proteomes" id="UP000187412"/>
    </source>
</evidence>
<reference evidence="3 4" key="1">
    <citation type="submission" date="2016-10" db="EMBL/GenBank/DDBJ databases">
        <title>Paenibacillus species isolates.</title>
        <authorList>
            <person name="Beno S.M."/>
        </authorList>
    </citation>
    <scope>NUCLEOTIDE SEQUENCE [LARGE SCALE GENOMIC DNA]</scope>
    <source>
        <strain evidence="3 4">FSL H7-0744</strain>
    </source>
</reference>
<dbReference type="Pfam" id="PF18705">
    <property type="entry name" value="DUF5643"/>
    <property type="match status" value="1"/>
</dbReference>